<proteinExistence type="predicted"/>
<dbReference type="Pfam" id="PF08238">
    <property type="entry name" value="Sel1"/>
    <property type="match status" value="4"/>
</dbReference>
<dbReference type="InterPro" id="IPR036047">
    <property type="entry name" value="F-box-like_dom_sf"/>
</dbReference>
<reference evidence="1 2" key="1">
    <citation type="journal article" date="2009" name="Science">
        <title>Green evolution and dynamic adaptations revealed by genomes of the marine picoeukaryotes Micromonas.</title>
        <authorList>
            <person name="Worden A.Z."/>
            <person name="Lee J.H."/>
            <person name="Mock T."/>
            <person name="Rouze P."/>
            <person name="Simmons M.P."/>
            <person name="Aerts A.L."/>
            <person name="Allen A.E."/>
            <person name="Cuvelier M.L."/>
            <person name="Derelle E."/>
            <person name="Everett M.V."/>
            <person name="Foulon E."/>
            <person name="Grimwood J."/>
            <person name="Gundlach H."/>
            <person name="Henrissat B."/>
            <person name="Napoli C."/>
            <person name="McDonald S.M."/>
            <person name="Parker M.S."/>
            <person name="Rombauts S."/>
            <person name="Salamov A."/>
            <person name="Von Dassow P."/>
            <person name="Badger J.H."/>
            <person name="Coutinho P.M."/>
            <person name="Demir E."/>
            <person name="Dubchak I."/>
            <person name="Gentemann C."/>
            <person name="Eikrem W."/>
            <person name="Gready J.E."/>
            <person name="John U."/>
            <person name="Lanier W."/>
            <person name="Lindquist E.A."/>
            <person name="Lucas S."/>
            <person name="Mayer K.F."/>
            <person name="Moreau H."/>
            <person name="Not F."/>
            <person name="Otillar R."/>
            <person name="Panaud O."/>
            <person name="Pangilinan J."/>
            <person name="Paulsen I."/>
            <person name="Piegu B."/>
            <person name="Poliakov A."/>
            <person name="Robbens S."/>
            <person name="Schmutz J."/>
            <person name="Toulza E."/>
            <person name="Wyss T."/>
            <person name="Zelensky A."/>
            <person name="Zhou K."/>
            <person name="Armbrust E.V."/>
            <person name="Bhattacharya D."/>
            <person name="Goodenough U.W."/>
            <person name="Van de Peer Y."/>
            <person name="Grigoriev I.V."/>
        </authorList>
    </citation>
    <scope>NUCLEOTIDE SEQUENCE [LARGE SCALE GENOMIC DNA]</scope>
    <source>
        <strain evidence="1 2">CCMP1545</strain>
    </source>
</reference>
<dbReference type="PANTHER" id="PTHR43628">
    <property type="entry name" value="ACTIVATOR OF C KINASE PROTEIN 1-RELATED"/>
    <property type="match status" value="1"/>
</dbReference>
<dbReference type="GeneID" id="9686195"/>
<name>C1MXU8_MICPC</name>
<dbReference type="Proteomes" id="UP000001876">
    <property type="component" value="Unassembled WGS sequence"/>
</dbReference>
<dbReference type="AlphaFoldDB" id="C1MXU8"/>
<dbReference type="InterPro" id="IPR006597">
    <property type="entry name" value="Sel1-like"/>
</dbReference>
<dbReference type="PANTHER" id="PTHR43628:SF1">
    <property type="entry name" value="CHITIN SYNTHASE REGULATORY FACTOR 2-RELATED"/>
    <property type="match status" value="1"/>
</dbReference>
<evidence type="ECO:0000313" key="1">
    <source>
        <dbReference type="EMBL" id="EEH55527.1"/>
    </source>
</evidence>
<sequence length="226" mass="25859">MTFDDIPENVAAVVFSHLGDDPRDRIRLAAVSKVWRSAEKSDTSLPGTPRALCELGWKRITKRYSWRKATYWWSKAAATRDADVMYDLGCCYYNDFDGLLRDETKAYYNDFDLLRDETKAFELWERASGCGHAHATNLLAHCFWYGKGVDKNEAKALELLFRAVELGSIRSPRDLGFIYEYGQCGVAVNKKESLKWYSVAAERVDLQAQDRLLETMRRLSSELASA</sequence>
<keyword evidence="2" id="KW-1185">Reference proteome</keyword>
<accession>C1MXU8</accession>
<evidence type="ECO:0000313" key="2">
    <source>
        <dbReference type="Proteomes" id="UP000001876"/>
    </source>
</evidence>
<dbReference type="OrthoDB" id="272077at2759"/>
<dbReference type="KEGG" id="mpp:MICPUCDRAFT_60296"/>
<dbReference type="SUPFAM" id="SSF81383">
    <property type="entry name" value="F-box domain"/>
    <property type="match status" value="1"/>
</dbReference>
<dbReference type="InterPro" id="IPR052945">
    <property type="entry name" value="Mitotic_Regulator"/>
</dbReference>
<dbReference type="InterPro" id="IPR011990">
    <property type="entry name" value="TPR-like_helical_dom_sf"/>
</dbReference>
<dbReference type="eggNOG" id="ENOG502SBK5">
    <property type="taxonomic scope" value="Eukaryota"/>
</dbReference>
<dbReference type="Gene3D" id="1.25.40.10">
    <property type="entry name" value="Tetratricopeptide repeat domain"/>
    <property type="match status" value="1"/>
</dbReference>
<organism evidence="2">
    <name type="scientific">Micromonas pusilla (strain CCMP1545)</name>
    <name type="common">Picoplanktonic green alga</name>
    <dbReference type="NCBI Taxonomy" id="564608"/>
    <lineage>
        <taxon>Eukaryota</taxon>
        <taxon>Viridiplantae</taxon>
        <taxon>Chlorophyta</taxon>
        <taxon>Mamiellophyceae</taxon>
        <taxon>Mamiellales</taxon>
        <taxon>Mamiellaceae</taxon>
        <taxon>Micromonas</taxon>
    </lineage>
</organism>
<protein>
    <submittedName>
        <fullName evidence="1">Predicted protein</fullName>
    </submittedName>
</protein>
<dbReference type="SUPFAM" id="SSF81901">
    <property type="entry name" value="HCP-like"/>
    <property type="match status" value="1"/>
</dbReference>
<dbReference type="SMART" id="SM00671">
    <property type="entry name" value="SEL1"/>
    <property type="match status" value="4"/>
</dbReference>
<dbReference type="EMBL" id="GG663742">
    <property type="protein sequence ID" value="EEH55527.1"/>
    <property type="molecule type" value="Genomic_DNA"/>
</dbReference>
<gene>
    <name evidence="1" type="ORF">MICPUCDRAFT_60296</name>
</gene>
<dbReference type="RefSeq" id="XP_003060758.1">
    <property type="nucleotide sequence ID" value="XM_003060712.1"/>
</dbReference>